<dbReference type="InterPro" id="IPR014044">
    <property type="entry name" value="CAP_dom"/>
</dbReference>
<protein>
    <recommendedName>
        <fullName evidence="1">SCP domain-containing protein</fullName>
    </recommendedName>
</protein>
<dbReference type="Proteomes" id="UP000054047">
    <property type="component" value="Unassembled WGS sequence"/>
</dbReference>
<dbReference type="Gene3D" id="3.40.33.10">
    <property type="entry name" value="CAP"/>
    <property type="match status" value="1"/>
</dbReference>
<evidence type="ECO:0000259" key="1">
    <source>
        <dbReference type="Pfam" id="PF00188"/>
    </source>
</evidence>
<sequence length="134" mass="15372">MIWDCNLEQEAMNSLATCKDYAGTRAANEAEYIKFGKFSSSREQNDYQITEKPCNVTSGTKSILREWWNEIVKAGPLKQENNYDEKTIPHFGKMAYYASTIMACAYDRCDSSTKLLCLYNRKGNKPNNAQELQK</sequence>
<organism evidence="2 3">
    <name type="scientific">Ancylostoma duodenale</name>
    <dbReference type="NCBI Taxonomy" id="51022"/>
    <lineage>
        <taxon>Eukaryota</taxon>
        <taxon>Metazoa</taxon>
        <taxon>Ecdysozoa</taxon>
        <taxon>Nematoda</taxon>
        <taxon>Chromadorea</taxon>
        <taxon>Rhabditida</taxon>
        <taxon>Rhabditina</taxon>
        <taxon>Rhabditomorpha</taxon>
        <taxon>Strongyloidea</taxon>
        <taxon>Ancylostomatidae</taxon>
        <taxon>Ancylostomatinae</taxon>
        <taxon>Ancylostoma</taxon>
    </lineage>
</organism>
<feature type="domain" description="SCP" evidence="1">
    <location>
        <begin position="3"/>
        <end position="119"/>
    </location>
</feature>
<dbReference type="AlphaFoldDB" id="A0A0C2FXN8"/>
<name>A0A0C2FXN8_9BILA</name>
<proteinExistence type="predicted"/>
<accession>A0A0C2FXN8</accession>
<dbReference type="InterPro" id="IPR035940">
    <property type="entry name" value="CAP_sf"/>
</dbReference>
<reference evidence="2 3" key="1">
    <citation type="submission" date="2013-12" db="EMBL/GenBank/DDBJ databases">
        <title>Draft genome of the parsitic nematode Ancylostoma duodenale.</title>
        <authorList>
            <person name="Mitreva M."/>
        </authorList>
    </citation>
    <scope>NUCLEOTIDE SEQUENCE [LARGE SCALE GENOMIC DNA]</scope>
    <source>
        <strain evidence="2 3">Zhejiang</strain>
    </source>
</reference>
<keyword evidence="3" id="KW-1185">Reference proteome</keyword>
<evidence type="ECO:0000313" key="2">
    <source>
        <dbReference type="EMBL" id="KIH51379.1"/>
    </source>
</evidence>
<dbReference type="SUPFAM" id="SSF55797">
    <property type="entry name" value="PR-1-like"/>
    <property type="match status" value="1"/>
</dbReference>
<evidence type="ECO:0000313" key="3">
    <source>
        <dbReference type="Proteomes" id="UP000054047"/>
    </source>
</evidence>
<dbReference type="Pfam" id="PF00188">
    <property type="entry name" value="CAP"/>
    <property type="match status" value="1"/>
</dbReference>
<dbReference type="EMBL" id="KN746803">
    <property type="protein sequence ID" value="KIH51379.1"/>
    <property type="molecule type" value="Genomic_DNA"/>
</dbReference>
<gene>
    <name evidence="2" type="ORF">ANCDUO_18536</name>
</gene>